<dbReference type="AlphaFoldDB" id="A0A820ELM8"/>
<dbReference type="EMBL" id="CAJOBD010021946">
    <property type="protein sequence ID" value="CAF4248731.1"/>
    <property type="molecule type" value="Genomic_DNA"/>
</dbReference>
<protein>
    <submittedName>
        <fullName evidence="2">Uncharacterized protein</fullName>
    </submittedName>
</protein>
<evidence type="ECO:0000313" key="3">
    <source>
        <dbReference type="Proteomes" id="UP000663836"/>
    </source>
</evidence>
<proteinExistence type="predicted"/>
<reference evidence="2" key="1">
    <citation type="submission" date="2021-02" db="EMBL/GenBank/DDBJ databases">
        <authorList>
            <person name="Nowell W R."/>
        </authorList>
    </citation>
    <scope>NUCLEOTIDE SEQUENCE</scope>
</reference>
<feature type="non-terminal residue" evidence="2">
    <location>
        <position position="1"/>
    </location>
</feature>
<dbReference type="Proteomes" id="UP000663836">
    <property type="component" value="Unassembled WGS sequence"/>
</dbReference>
<accession>A0A820ELM8</accession>
<evidence type="ECO:0000313" key="2">
    <source>
        <dbReference type="EMBL" id="CAF4248731.1"/>
    </source>
</evidence>
<feature type="region of interest" description="Disordered" evidence="1">
    <location>
        <begin position="25"/>
        <end position="45"/>
    </location>
</feature>
<evidence type="ECO:0000256" key="1">
    <source>
        <dbReference type="SAM" id="MobiDB-lite"/>
    </source>
</evidence>
<organism evidence="2 3">
    <name type="scientific">Rotaria sordida</name>
    <dbReference type="NCBI Taxonomy" id="392033"/>
    <lineage>
        <taxon>Eukaryota</taxon>
        <taxon>Metazoa</taxon>
        <taxon>Spiralia</taxon>
        <taxon>Gnathifera</taxon>
        <taxon>Rotifera</taxon>
        <taxon>Eurotatoria</taxon>
        <taxon>Bdelloidea</taxon>
        <taxon>Philodinida</taxon>
        <taxon>Philodinidae</taxon>
        <taxon>Rotaria</taxon>
    </lineage>
</organism>
<gene>
    <name evidence="2" type="ORF">JBS370_LOCUS38625</name>
</gene>
<name>A0A820ELM8_9BILA</name>
<comment type="caution">
    <text evidence="2">The sequence shown here is derived from an EMBL/GenBank/DDBJ whole genome shotgun (WGS) entry which is preliminary data.</text>
</comment>
<feature type="compositionally biased region" description="Polar residues" evidence="1">
    <location>
        <begin position="28"/>
        <end position="38"/>
    </location>
</feature>
<sequence length="45" mass="4999">AIFVSPKPNAYIPYKYDLSGRCGDDDSQMGSTGATESRSIFWLPR</sequence>